<keyword evidence="1" id="KW-0732">Signal</keyword>
<feature type="chain" id="PRO_5018138528" evidence="1">
    <location>
        <begin position="22"/>
        <end position="144"/>
    </location>
</feature>
<dbReference type="RefSeq" id="WP_121839885.1">
    <property type="nucleotide sequence ID" value="NZ_ML014804.1"/>
</dbReference>
<organism evidence="2 3">
    <name type="scientific">Parashewanella curva</name>
    <dbReference type="NCBI Taxonomy" id="2338552"/>
    <lineage>
        <taxon>Bacteria</taxon>
        <taxon>Pseudomonadati</taxon>
        <taxon>Pseudomonadota</taxon>
        <taxon>Gammaproteobacteria</taxon>
        <taxon>Alteromonadales</taxon>
        <taxon>Shewanellaceae</taxon>
        <taxon>Parashewanella</taxon>
    </lineage>
</organism>
<evidence type="ECO:0000313" key="3">
    <source>
        <dbReference type="Proteomes" id="UP000281474"/>
    </source>
</evidence>
<gene>
    <name evidence="2" type="ORF">D5018_15375</name>
</gene>
<protein>
    <submittedName>
        <fullName evidence="2">Uncharacterized protein</fullName>
    </submittedName>
</protein>
<evidence type="ECO:0000313" key="2">
    <source>
        <dbReference type="EMBL" id="RLV58779.1"/>
    </source>
</evidence>
<dbReference type="EMBL" id="QZEI01000055">
    <property type="protein sequence ID" value="RLV58779.1"/>
    <property type="molecule type" value="Genomic_DNA"/>
</dbReference>
<evidence type="ECO:0000256" key="1">
    <source>
        <dbReference type="SAM" id="SignalP"/>
    </source>
</evidence>
<name>A0A3L8PVH6_9GAMM</name>
<keyword evidence="3" id="KW-1185">Reference proteome</keyword>
<reference evidence="2 3" key="1">
    <citation type="submission" date="2018-09" db="EMBL/GenBank/DDBJ databases">
        <title>Phylogeny of the Shewanellaceae, and recommendation for two new genera, Pseudoshewanella and Parashewanella.</title>
        <authorList>
            <person name="Wang G."/>
        </authorList>
    </citation>
    <scope>NUCLEOTIDE SEQUENCE [LARGE SCALE GENOMIC DNA]</scope>
    <source>
        <strain evidence="2 3">C51</strain>
    </source>
</reference>
<accession>A0A3L8PVH6</accession>
<feature type="signal peptide" evidence="1">
    <location>
        <begin position="1"/>
        <end position="21"/>
    </location>
</feature>
<sequence length="144" mass="15169">MKVKYFAIPLSLLTMSIASFAASAALNHENVDTSSTVIASKFSSNYFAIYARVGKGGCESQGMAKTCIPIVNQTSGDVVVNFPVYGISAKVPKGETASFIDDTFLIGSVGVTVQSSDSNKYIFKGTAENKTGISCQSGVCRKNN</sequence>
<comment type="caution">
    <text evidence="2">The sequence shown here is derived from an EMBL/GenBank/DDBJ whole genome shotgun (WGS) entry which is preliminary data.</text>
</comment>
<proteinExistence type="predicted"/>
<dbReference type="Proteomes" id="UP000281474">
    <property type="component" value="Unassembled WGS sequence"/>
</dbReference>
<dbReference type="AlphaFoldDB" id="A0A3L8PVH6"/>